<dbReference type="PATRIC" id="fig|1053224.3.peg.4451"/>
<accession>R8HFA8</accession>
<feature type="transmembrane region" description="Helical" evidence="1">
    <location>
        <begin position="6"/>
        <end position="26"/>
    </location>
</feature>
<evidence type="ECO:0008006" key="3">
    <source>
        <dbReference type="Google" id="ProtNLM"/>
    </source>
</evidence>
<keyword evidence="1" id="KW-1133">Transmembrane helix</keyword>
<dbReference type="EMBL" id="AHES01000042">
    <property type="protein sequence ID" value="EOO71535.1"/>
    <property type="molecule type" value="Genomic_DNA"/>
</dbReference>
<evidence type="ECO:0000313" key="2">
    <source>
        <dbReference type="EMBL" id="EOO71535.1"/>
    </source>
</evidence>
<dbReference type="Proteomes" id="UP000014040">
    <property type="component" value="Unassembled WGS sequence"/>
</dbReference>
<dbReference type="HOGENOM" id="CLU_2520560_0_0_9"/>
<feature type="transmembrane region" description="Helical" evidence="1">
    <location>
        <begin position="38"/>
        <end position="61"/>
    </location>
</feature>
<dbReference type="AlphaFoldDB" id="R8HFA8"/>
<protein>
    <recommendedName>
        <fullName evidence="3">Lipoprotein</fullName>
    </recommendedName>
</protein>
<evidence type="ECO:0000256" key="1">
    <source>
        <dbReference type="SAM" id="Phobius"/>
    </source>
</evidence>
<keyword evidence="1" id="KW-0812">Transmembrane</keyword>
<proteinExistence type="predicted"/>
<organism evidence="2">
    <name type="scientific">Bacillus cereus VD021</name>
    <dbReference type="NCBI Taxonomy" id="1053224"/>
    <lineage>
        <taxon>Bacteria</taxon>
        <taxon>Bacillati</taxon>
        <taxon>Bacillota</taxon>
        <taxon>Bacilli</taxon>
        <taxon>Bacillales</taxon>
        <taxon>Bacillaceae</taxon>
        <taxon>Bacillus</taxon>
        <taxon>Bacillus cereus group</taxon>
    </lineage>
</organism>
<gene>
    <name evidence="2" type="ORF">IIC_04395</name>
</gene>
<sequence>MSKVFILIVYQTIYSILFDTLNYKLICKKGYGILNKRYIFMSAAMISILTLSACCSSDNILPDKYEVPDDEAKKKVEELKKQIC</sequence>
<keyword evidence="1" id="KW-0472">Membrane</keyword>
<comment type="caution">
    <text evidence="2">The sequence shown here is derived from an EMBL/GenBank/DDBJ whole genome shotgun (WGS) entry which is preliminary data.</text>
</comment>
<dbReference type="RefSeq" id="WP_016102495.1">
    <property type="nucleotide sequence ID" value="NZ_KB976282.1"/>
</dbReference>
<name>R8HFA8_BACCE</name>
<reference evidence="2" key="1">
    <citation type="submission" date="2012-12" db="EMBL/GenBank/DDBJ databases">
        <title>The Genome Sequence of Bacillus cereus VD021.</title>
        <authorList>
            <consortium name="The Broad Institute Genome Sequencing Platform"/>
            <consortium name="The Broad Institute Genome Sequencing Center for Infectious Disease"/>
            <person name="Feldgarden M."/>
            <person name="Van der Auwera G.A."/>
            <person name="Mahillon J."/>
            <person name="Duprez V."/>
            <person name="Timmery S."/>
            <person name="Mattelet C."/>
            <person name="Dierick K."/>
            <person name="Sun M."/>
            <person name="Yu Z."/>
            <person name="Zhu L."/>
            <person name="Hu X."/>
            <person name="Shank E.B."/>
            <person name="Swiecicka I."/>
            <person name="Hansen B.M."/>
            <person name="Andrup L."/>
            <person name="Walker B."/>
            <person name="Young S.K."/>
            <person name="Zeng Q."/>
            <person name="Gargeya S."/>
            <person name="Fitzgerald M."/>
            <person name="Haas B."/>
            <person name="Abouelleil A."/>
            <person name="Alvarado L."/>
            <person name="Arachchi H.M."/>
            <person name="Berlin A.M."/>
            <person name="Chapman S.B."/>
            <person name="Dewar J."/>
            <person name="Goldberg J."/>
            <person name="Griggs A."/>
            <person name="Gujja S."/>
            <person name="Hansen M."/>
            <person name="Howarth C."/>
            <person name="Imamovic A."/>
            <person name="Larimer J."/>
            <person name="McCowan C."/>
            <person name="Murphy C."/>
            <person name="Neiman D."/>
            <person name="Pearson M."/>
            <person name="Priest M."/>
            <person name="Roberts A."/>
            <person name="Saif S."/>
            <person name="Shea T."/>
            <person name="Sisk P."/>
            <person name="Sykes S."/>
            <person name="Wortman J."/>
            <person name="Nusbaum C."/>
            <person name="Birren B."/>
        </authorList>
    </citation>
    <scope>NUCLEOTIDE SEQUENCE [LARGE SCALE GENOMIC DNA]</scope>
    <source>
        <strain evidence="2">VD021</strain>
    </source>
</reference>